<name>G0UKT6_TRYCI</name>
<dbReference type="EMBL" id="HE575317">
    <property type="protein sequence ID" value="CCC89991.1"/>
    <property type="molecule type" value="Genomic_DNA"/>
</dbReference>
<sequence length="739" mass="81908">MATRSKASNWGLLFDIALSHGESLQTQRLSYAGFMTLLRSANVLGHVTGIYQVFLGALWQHYGTMPTSEDAEGCEENPDCSKLTVDFDGFIAVMNAVCVRCYQTHRLSEMMGENHRANEAVVLCAEDQGNVPNGVVYTMRRFFKPFIRRCVVIKKMIVSLDARKNSWTPYTNQLVIHIIAASARSVVLPLFEKYAEGGRIYRRSFDRMIMDIFPRFSESQRGAARAIFTYDGFTGIHNLMKYVQPGDLRVNQCALELHSFAEALLMLAIVAFSDESGDVHHRPFTAKVWSTFENYYCNFVGAPMVSDPLKDNKYATIAPSFNLVFPSNVPMDSISSFLISGWNLTVDDLPGDIPEPGAGYPPRLLALSEKVCLSPHQPDAEEFLAEGSTSTLGVSCKHFNEALILPEPAEYSLPIYGVQRCTVYVGGVRARAIQRAPNILEVIIPEKLWCFCLDAITVEFTEHGSEGKLELVPKNTVRVEIRDTSDQTVFAAQTVNFVDSTFEQIVTAPQMECLKAAFAQYAEDGLIPIDRFDDATKKLCVLTPSVKQRLPFFTECGQGGMLGDASSEGADCSSEVHGVSFPKFVSAVATSLMQQHGGRDTLPDIPYLLSVGISRLGLKLPSLVEPKGTNCGEFPQVLPKFVQPHNSRIDVPYSNALRKKSSFLRRYSSCEDMLMSLGRERHILRPLPAFPDAAQTLEVVTQFDGGDGLLEKIKKTSSCLQSSFLKEEMVVSKKGLTLD</sequence>
<proteinExistence type="predicted"/>
<accession>G0UKT6</accession>
<evidence type="ECO:0000313" key="1">
    <source>
        <dbReference type="EMBL" id="CCC89991.1"/>
    </source>
</evidence>
<gene>
    <name evidence="1" type="ORF">TCIL3000_4_750</name>
</gene>
<organism evidence="1">
    <name type="scientific">Trypanosoma congolense (strain IL3000)</name>
    <dbReference type="NCBI Taxonomy" id="1068625"/>
    <lineage>
        <taxon>Eukaryota</taxon>
        <taxon>Discoba</taxon>
        <taxon>Euglenozoa</taxon>
        <taxon>Kinetoplastea</taxon>
        <taxon>Metakinetoplastina</taxon>
        <taxon>Trypanosomatida</taxon>
        <taxon>Trypanosomatidae</taxon>
        <taxon>Trypanosoma</taxon>
        <taxon>Nannomonas</taxon>
    </lineage>
</organism>
<reference evidence="1" key="1">
    <citation type="journal article" date="2012" name="Proc. Natl. Acad. Sci. U.S.A.">
        <title>Antigenic diversity is generated by distinct evolutionary mechanisms in African trypanosome species.</title>
        <authorList>
            <person name="Jackson A.P."/>
            <person name="Berry A."/>
            <person name="Aslett M."/>
            <person name="Allison H.C."/>
            <person name="Burton P."/>
            <person name="Vavrova-Anderson J."/>
            <person name="Brown R."/>
            <person name="Browne H."/>
            <person name="Corton N."/>
            <person name="Hauser H."/>
            <person name="Gamble J."/>
            <person name="Gilderthorp R."/>
            <person name="Marcello L."/>
            <person name="McQuillan J."/>
            <person name="Otto T.D."/>
            <person name="Quail M.A."/>
            <person name="Sanders M.J."/>
            <person name="van Tonder A."/>
            <person name="Ginger M.L."/>
            <person name="Field M.C."/>
            <person name="Barry J.D."/>
            <person name="Hertz-Fowler C."/>
            <person name="Berriman M."/>
        </authorList>
    </citation>
    <scope>NUCLEOTIDE SEQUENCE</scope>
    <source>
        <strain evidence="1">IL3000</strain>
    </source>
</reference>
<dbReference type="AlphaFoldDB" id="G0UKT6"/>
<protein>
    <submittedName>
        <fullName evidence="1">Uncharacterized protein</fullName>
    </submittedName>
</protein>
<dbReference type="VEuPathDB" id="TriTrypDB:TcIL3000_4_750"/>